<accession>A0ABP8KLQ0</accession>
<organism evidence="3 4">
    <name type="scientific">Fodinibacter luteus</name>
    <dbReference type="NCBI Taxonomy" id="552064"/>
    <lineage>
        <taxon>Bacteria</taxon>
        <taxon>Bacillati</taxon>
        <taxon>Actinomycetota</taxon>
        <taxon>Actinomycetes</taxon>
        <taxon>Micrococcales</taxon>
        <taxon>Intrasporangiaceae</taxon>
        <taxon>Fodinibacter (ex Wang et al. 2009)</taxon>
    </lineage>
</organism>
<evidence type="ECO:0000256" key="1">
    <source>
        <dbReference type="SAM" id="MobiDB-lite"/>
    </source>
</evidence>
<feature type="transmembrane region" description="Helical" evidence="2">
    <location>
        <begin position="130"/>
        <end position="148"/>
    </location>
</feature>
<keyword evidence="4" id="KW-1185">Reference proteome</keyword>
<dbReference type="EMBL" id="BAABGM010000017">
    <property type="protein sequence ID" value="GAA4409696.1"/>
    <property type="molecule type" value="Genomic_DNA"/>
</dbReference>
<reference evidence="4" key="1">
    <citation type="journal article" date="2019" name="Int. J. Syst. Evol. Microbiol.">
        <title>The Global Catalogue of Microorganisms (GCM) 10K type strain sequencing project: providing services to taxonomists for standard genome sequencing and annotation.</title>
        <authorList>
            <consortium name="The Broad Institute Genomics Platform"/>
            <consortium name="The Broad Institute Genome Sequencing Center for Infectious Disease"/>
            <person name="Wu L."/>
            <person name="Ma J."/>
        </authorList>
    </citation>
    <scope>NUCLEOTIDE SEQUENCE [LARGE SCALE GENOMIC DNA]</scope>
    <source>
        <strain evidence="4">JCM 17809</strain>
    </source>
</reference>
<proteinExistence type="predicted"/>
<keyword evidence="2" id="KW-0472">Membrane</keyword>
<evidence type="ECO:0000256" key="2">
    <source>
        <dbReference type="SAM" id="Phobius"/>
    </source>
</evidence>
<sequence>MDTHTPGEARVRASILPVTILAVLLLSGCGGGGGNLPSPTRTLPSASVTVPGTSPSSEVPETATPSQAPSETQEPTPTPTPRPTRSVIVTQTVPQTPSETPTPTENATPTPTASAAPTGTDTAEGGLPPWLWWLLAVVLTGLVAYLILRARRRSAWDAEAAETEVDVRWLALELLPQLQQSGTPDALAGGWHVSAARASAVEDRLTGLETSAPDELRATRARHLRDAVRAARADVESQISSGDQASTPVVLAASIARLQELLNPAPPTG</sequence>
<feature type="compositionally biased region" description="Low complexity" evidence="1">
    <location>
        <begin position="83"/>
        <end position="122"/>
    </location>
</feature>
<evidence type="ECO:0000313" key="3">
    <source>
        <dbReference type="EMBL" id="GAA4409696.1"/>
    </source>
</evidence>
<name>A0ABP8KLQ0_9MICO</name>
<gene>
    <name evidence="3" type="ORF">GCM10023168_28660</name>
</gene>
<keyword evidence="2" id="KW-0812">Transmembrane</keyword>
<feature type="compositionally biased region" description="Polar residues" evidence="1">
    <location>
        <begin position="37"/>
        <end position="68"/>
    </location>
</feature>
<dbReference type="Proteomes" id="UP001500945">
    <property type="component" value="Unassembled WGS sequence"/>
</dbReference>
<evidence type="ECO:0000313" key="4">
    <source>
        <dbReference type="Proteomes" id="UP001500945"/>
    </source>
</evidence>
<comment type="caution">
    <text evidence="3">The sequence shown here is derived from an EMBL/GenBank/DDBJ whole genome shotgun (WGS) entry which is preliminary data.</text>
</comment>
<feature type="region of interest" description="Disordered" evidence="1">
    <location>
        <begin position="36"/>
        <end position="122"/>
    </location>
</feature>
<keyword evidence="2" id="KW-1133">Transmembrane helix</keyword>
<evidence type="ECO:0008006" key="5">
    <source>
        <dbReference type="Google" id="ProtNLM"/>
    </source>
</evidence>
<protein>
    <recommendedName>
        <fullName evidence="5">DUF4129 domain-containing protein</fullName>
    </recommendedName>
</protein>